<dbReference type="RefSeq" id="WP_182581927.1">
    <property type="nucleotide sequence ID" value="NZ_JABVCQ010000002.1"/>
</dbReference>
<dbReference type="Proteomes" id="UP000548632">
    <property type="component" value="Unassembled WGS sequence"/>
</dbReference>
<dbReference type="Pfam" id="PF10049">
    <property type="entry name" value="DUF2283"/>
    <property type="match status" value="1"/>
</dbReference>
<reference evidence="1 2" key="1">
    <citation type="journal article" date="2020" name="Arch. Microbiol.">
        <title>The genome sequence of the giant phototrophic gammaproteobacterium Thiospirillum jenense gives insight into its physiological properties and phylogenetic relationships.</title>
        <authorList>
            <person name="Imhoff J.F."/>
            <person name="Meyer T.E."/>
            <person name="Kyndt J.A."/>
        </authorList>
    </citation>
    <scope>NUCLEOTIDE SEQUENCE [LARGE SCALE GENOMIC DNA]</scope>
    <source>
        <strain evidence="1 2">DSM 216</strain>
    </source>
</reference>
<evidence type="ECO:0000313" key="2">
    <source>
        <dbReference type="Proteomes" id="UP000548632"/>
    </source>
</evidence>
<gene>
    <name evidence="1" type="ORF">HUK38_01065</name>
</gene>
<dbReference type="InterPro" id="IPR019270">
    <property type="entry name" value="DUF2283"/>
</dbReference>
<keyword evidence="2" id="KW-1185">Reference proteome</keyword>
<organism evidence="1 2">
    <name type="scientific">Thiospirillum jenense</name>
    <dbReference type="NCBI Taxonomy" id="1653858"/>
    <lineage>
        <taxon>Bacteria</taxon>
        <taxon>Pseudomonadati</taxon>
        <taxon>Pseudomonadota</taxon>
        <taxon>Gammaproteobacteria</taxon>
        <taxon>Chromatiales</taxon>
        <taxon>Chromatiaceae</taxon>
        <taxon>Thiospirillum</taxon>
    </lineage>
</organism>
<dbReference type="AlphaFoldDB" id="A0A839H856"/>
<comment type="caution">
    <text evidence="1">The sequence shown here is derived from an EMBL/GenBank/DDBJ whole genome shotgun (WGS) entry which is preliminary data.</text>
</comment>
<protein>
    <submittedName>
        <fullName evidence="1">DUF2283 domain-containing protein</fullName>
    </submittedName>
</protein>
<sequence>MKLEFDPIADAAYFEIFAGEVATTTEIEAGILADYDVNGRLIGIEVLSVSQRNALPVLDEVA</sequence>
<proteinExistence type="predicted"/>
<accession>A0A839H856</accession>
<evidence type="ECO:0000313" key="1">
    <source>
        <dbReference type="EMBL" id="MBB1124820.1"/>
    </source>
</evidence>
<name>A0A839H856_9GAMM</name>
<dbReference type="EMBL" id="JABVCQ010000002">
    <property type="protein sequence ID" value="MBB1124820.1"/>
    <property type="molecule type" value="Genomic_DNA"/>
</dbReference>